<evidence type="ECO:0000313" key="8">
    <source>
        <dbReference type="Proteomes" id="UP000019095"/>
    </source>
</evidence>
<dbReference type="PATRIC" id="fig|1247726.3.peg.1520"/>
<dbReference type="KEGG" id="amim:MIM_c13830"/>
<dbReference type="eggNOG" id="COG2301">
    <property type="taxonomic scope" value="Bacteria"/>
</dbReference>
<dbReference type="HOGENOM" id="CLU_044864_0_2_4"/>
<feature type="binding site" evidence="4">
    <location>
        <position position="125"/>
    </location>
    <ligand>
        <name>substrate</name>
    </ligand>
</feature>
<dbReference type="SUPFAM" id="SSF51621">
    <property type="entry name" value="Phosphoenolpyruvate/pyruvate domain"/>
    <property type="match status" value="1"/>
</dbReference>
<dbReference type="PANTHER" id="PTHR32308">
    <property type="entry name" value="LYASE BETA SUBUNIT, PUTATIVE (AFU_ORTHOLOGUE AFUA_4G13030)-RELATED"/>
    <property type="match status" value="1"/>
</dbReference>
<dbReference type="GO" id="GO:0000287">
    <property type="term" value="F:magnesium ion binding"/>
    <property type="evidence" value="ECO:0007669"/>
    <property type="project" value="TreeGrafter"/>
</dbReference>
<feature type="binding site" evidence="4">
    <location>
        <position position="61"/>
    </location>
    <ligand>
        <name>substrate</name>
    </ligand>
</feature>
<feature type="binding site" evidence="5">
    <location>
        <position position="153"/>
    </location>
    <ligand>
        <name>Mg(2+)</name>
        <dbReference type="ChEBI" id="CHEBI:18420"/>
    </ligand>
</feature>
<dbReference type="AlphaFoldDB" id="W0PDI1"/>
<evidence type="ECO:0000256" key="5">
    <source>
        <dbReference type="PIRSR" id="PIRSR015582-2"/>
    </source>
</evidence>
<reference evidence="7 8" key="1">
    <citation type="journal article" date="2014" name="Microbiology">
        <title>Unravelling the complete genome sequence of Advenella mimigardefordensis strain DPN7T and novel insights in the catabolism of the xenobiotic polythioester precursor 3,3'-dithiodipropionate.</title>
        <authorList>
            <person name="Wubbeler J.H."/>
            <person name="Hiessl S."/>
            <person name="Schuldes J."/>
            <person name="Thurmer A."/>
            <person name="Daniel R."/>
            <person name="Steinbuchel A."/>
        </authorList>
    </citation>
    <scope>NUCLEOTIDE SEQUENCE [LARGE SCALE GENOMIC DNA]</scope>
    <source>
        <strain evidence="8">DSM 17166 / LMG 22922 / DPN7</strain>
    </source>
</reference>
<dbReference type="Gene3D" id="3.20.20.60">
    <property type="entry name" value="Phosphoenolpyruvate-binding domains"/>
    <property type="match status" value="1"/>
</dbReference>
<dbReference type="InterPro" id="IPR005000">
    <property type="entry name" value="Aldolase/citrate-lyase_domain"/>
</dbReference>
<keyword evidence="2 5" id="KW-0479">Metal-binding</keyword>
<dbReference type="PANTHER" id="PTHR32308:SF0">
    <property type="entry name" value="HPCH_HPAI ALDOLASE_CITRATE LYASE DOMAIN-CONTAINING PROTEIN"/>
    <property type="match status" value="1"/>
</dbReference>
<dbReference type="Pfam" id="PF03328">
    <property type="entry name" value="HpcH_HpaI"/>
    <property type="match status" value="1"/>
</dbReference>
<evidence type="ECO:0000313" key="7">
    <source>
        <dbReference type="EMBL" id="AHG63475.1"/>
    </source>
</evidence>
<dbReference type="GO" id="GO:0008816">
    <property type="term" value="F:citryl-CoA lyase activity"/>
    <property type="evidence" value="ECO:0007669"/>
    <property type="project" value="UniProtKB-EC"/>
</dbReference>
<gene>
    <name evidence="7" type="ORF">MIM_c13830</name>
</gene>
<name>W0PDI1_ADVMD</name>
<comment type="cofactor">
    <cofactor evidence="1">
        <name>Mg(2+)</name>
        <dbReference type="ChEBI" id="CHEBI:18420"/>
    </cofactor>
</comment>
<dbReference type="OrthoDB" id="348111at2"/>
<keyword evidence="3 5" id="KW-0460">Magnesium</keyword>
<sequence>MRSLLFVPGHDERKLTKGLGCGADALILDLEDAVPPAQKTRAREVTAAFVAAHRDLPLFVRVNSLESGLLHDDLAAVIGAKPYGIMLPKCEGGQDLVKLEDCLADLEAKENIEIGTTRILPVVTESAAAVLNLSSYPRQENGRLWGMLWGGEDLATDMGVPANRSETGQYTALFQMVRSMTLLTAAAARVTAVDAVYTNFRDAQGLRAEAEQARRDGFMAKAAIHPDQIAIINEVFQVSSTELHHARQVVAAFEAEPQAGSVSIEGRMYDRPHLLAACRLLKMATGEIE</sequence>
<feature type="binding site" evidence="5">
    <location>
        <position position="125"/>
    </location>
    <ligand>
        <name>Mg(2+)</name>
        <dbReference type="ChEBI" id="CHEBI:18420"/>
    </ligand>
</feature>
<accession>W0PDI1</accession>
<evidence type="ECO:0000259" key="6">
    <source>
        <dbReference type="Pfam" id="PF03328"/>
    </source>
</evidence>
<dbReference type="PIRSF" id="PIRSF015582">
    <property type="entry name" value="Cit_lyase_B"/>
    <property type="match status" value="1"/>
</dbReference>
<keyword evidence="7" id="KW-0456">Lyase</keyword>
<dbReference type="InterPro" id="IPR040442">
    <property type="entry name" value="Pyrv_kinase-like_dom_sf"/>
</dbReference>
<dbReference type="EC" id="4.1.3.6" evidence="7"/>
<dbReference type="STRING" id="1247726.MIM_c13830"/>
<dbReference type="InterPro" id="IPR015813">
    <property type="entry name" value="Pyrv/PenolPyrv_kinase-like_dom"/>
</dbReference>
<dbReference type="GO" id="GO:0006107">
    <property type="term" value="P:oxaloacetate metabolic process"/>
    <property type="evidence" value="ECO:0007669"/>
    <property type="project" value="TreeGrafter"/>
</dbReference>
<evidence type="ECO:0000256" key="1">
    <source>
        <dbReference type="ARBA" id="ARBA00001946"/>
    </source>
</evidence>
<dbReference type="EC" id="4.1.3.34" evidence="7"/>
<dbReference type="EMBL" id="CP003915">
    <property type="protein sequence ID" value="AHG63475.1"/>
    <property type="molecule type" value="Genomic_DNA"/>
</dbReference>
<protein>
    <submittedName>
        <fullName evidence="7">Putative citrate lyase subunit beta</fullName>
        <ecNumber evidence="7">4.1.3.34</ecNumber>
        <ecNumber evidence="7">4.1.3.6</ecNumber>
    </submittedName>
</protein>
<proteinExistence type="predicted"/>
<keyword evidence="8" id="KW-1185">Reference proteome</keyword>
<dbReference type="RefSeq" id="WP_025372107.1">
    <property type="nucleotide sequence ID" value="NZ_CP003915.1"/>
</dbReference>
<evidence type="ECO:0000256" key="2">
    <source>
        <dbReference type="ARBA" id="ARBA00022723"/>
    </source>
</evidence>
<organism evidence="7 8">
    <name type="scientific">Advenella mimigardefordensis (strain DSM 17166 / LMG 22922 / DPN7)</name>
    <dbReference type="NCBI Taxonomy" id="1247726"/>
    <lineage>
        <taxon>Bacteria</taxon>
        <taxon>Pseudomonadati</taxon>
        <taxon>Pseudomonadota</taxon>
        <taxon>Betaproteobacteria</taxon>
        <taxon>Burkholderiales</taxon>
        <taxon>Alcaligenaceae</taxon>
    </lineage>
</organism>
<evidence type="ECO:0000256" key="3">
    <source>
        <dbReference type="ARBA" id="ARBA00022842"/>
    </source>
</evidence>
<dbReference type="InterPro" id="IPR011206">
    <property type="entry name" value="Citrate_lyase_beta/mcl1/mcl2"/>
</dbReference>
<dbReference type="Proteomes" id="UP000019095">
    <property type="component" value="Chromosome"/>
</dbReference>
<evidence type="ECO:0000256" key="4">
    <source>
        <dbReference type="PIRSR" id="PIRSR015582-1"/>
    </source>
</evidence>
<feature type="domain" description="HpcH/HpaI aldolase/citrate lyase" evidence="6">
    <location>
        <begin position="2"/>
        <end position="226"/>
    </location>
</feature>
<dbReference type="GO" id="GO:0008815">
    <property type="term" value="F:citrate (pro-3S)-lyase activity"/>
    <property type="evidence" value="ECO:0007669"/>
    <property type="project" value="UniProtKB-EC"/>
</dbReference>